<gene>
    <name evidence="1" type="ORF">AVEN_29792_1</name>
</gene>
<evidence type="ECO:0000313" key="1">
    <source>
        <dbReference type="EMBL" id="GBO24420.1"/>
    </source>
</evidence>
<keyword evidence="2" id="KW-1185">Reference proteome</keyword>
<accession>A0A4Y2VL76</accession>
<reference evidence="1 2" key="1">
    <citation type="journal article" date="2019" name="Sci. Rep.">
        <title>Orb-weaving spider Araneus ventricosus genome elucidates the spidroin gene catalogue.</title>
        <authorList>
            <person name="Kono N."/>
            <person name="Nakamura H."/>
            <person name="Ohtoshi R."/>
            <person name="Moran D.A.P."/>
            <person name="Shinohara A."/>
            <person name="Yoshida Y."/>
            <person name="Fujiwara M."/>
            <person name="Mori M."/>
            <person name="Tomita M."/>
            <person name="Arakawa K."/>
        </authorList>
    </citation>
    <scope>NUCLEOTIDE SEQUENCE [LARGE SCALE GENOMIC DNA]</scope>
</reference>
<proteinExistence type="predicted"/>
<protein>
    <submittedName>
        <fullName evidence="1">Uncharacterized protein</fullName>
    </submittedName>
</protein>
<dbReference type="EMBL" id="BGPR01047397">
    <property type="protein sequence ID" value="GBO24420.1"/>
    <property type="molecule type" value="Genomic_DNA"/>
</dbReference>
<organism evidence="1 2">
    <name type="scientific">Araneus ventricosus</name>
    <name type="common">Orbweaver spider</name>
    <name type="synonym">Epeira ventricosa</name>
    <dbReference type="NCBI Taxonomy" id="182803"/>
    <lineage>
        <taxon>Eukaryota</taxon>
        <taxon>Metazoa</taxon>
        <taxon>Ecdysozoa</taxon>
        <taxon>Arthropoda</taxon>
        <taxon>Chelicerata</taxon>
        <taxon>Arachnida</taxon>
        <taxon>Araneae</taxon>
        <taxon>Araneomorphae</taxon>
        <taxon>Entelegynae</taxon>
        <taxon>Araneoidea</taxon>
        <taxon>Araneidae</taxon>
        <taxon>Araneus</taxon>
    </lineage>
</organism>
<evidence type="ECO:0000313" key="2">
    <source>
        <dbReference type="Proteomes" id="UP000499080"/>
    </source>
</evidence>
<comment type="caution">
    <text evidence="1">The sequence shown here is derived from an EMBL/GenBank/DDBJ whole genome shotgun (WGS) entry which is preliminary data.</text>
</comment>
<dbReference type="AlphaFoldDB" id="A0A4Y2VL76"/>
<name>A0A4Y2VL76_ARAVE</name>
<dbReference type="Proteomes" id="UP000499080">
    <property type="component" value="Unassembled WGS sequence"/>
</dbReference>
<sequence length="256" mass="30471">MFYSQQEEQQHPCFDRQPPCFIFHYALLNSEEEAELFQNFPLHMLFYFLQWPLSLTFLDNLERLWNLIPFICKQAVFRDLFEILFSENILRQSASKGLYSALQFRTIPGMYMSEHLVRIWVALWSISLDSSKSHVLDFYVFMSIQYAREQLECRVNFLTSRLKEKLLPLFLSNGEAILELYEREDIKESLRVVVAKYIPEHFEVLDRQFISFLATLKETERKITPRYGNSEKNKTGPVHASFLNCIQKFLFSSNRS</sequence>